<gene>
    <name evidence="1" type="ORF">BpHYR1_050302</name>
</gene>
<accession>A0A3M7R3N2</accession>
<name>A0A3M7R3N2_BRAPC</name>
<sequence>MTFLKLSPVEGTEPSPSACLTNTKTRKSNILRASIFDLTLDTLIRAVDSTSQDILPLTARPGSYKQIQNLFYLTLRFIKQNKKCVCFNKICDLESAIRYG</sequence>
<proteinExistence type="predicted"/>
<evidence type="ECO:0000313" key="2">
    <source>
        <dbReference type="Proteomes" id="UP000276133"/>
    </source>
</evidence>
<comment type="caution">
    <text evidence="1">The sequence shown here is derived from an EMBL/GenBank/DDBJ whole genome shotgun (WGS) entry which is preliminary data.</text>
</comment>
<organism evidence="1 2">
    <name type="scientific">Brachionus plicatilis</name>
    <name type="common">Marine rotifer</name>
    <name type="synonym">Brachionus muelleri</name>
    <dbReference type="NCBI Taxonomy" id="10195"/>
    <lineage>
        <taxon>Eukaryota</taxon>
        <taxon>Metazoa</taxon>
        <taxon>Spiralia</taxon>
        <taxon>Gnathifera</taxon>
        <taxon>Rotifera</taxon>
        <taxon>Eurotatoria</taxon>
        <taxon>Monogononta</taxon>
        <taxon>Pseudotrocha</taxon>
        <taxon>Ploima</taxon>
        <taxon>Brachionidae</taxon>
        <taxon>Brachionus</taxon>
    </lineage>
</organism>
<protein>
    <submittedName>
        <fullName evidence="1">Uncharacterized protein</fullName>
    </submittedName>
</protein>
<dbReference type="EMBL" id="REGN01004295">
    <property type="protein sequence ID" value="RNA18200.1"/>
    <property type="molecule type" value="Genomic_DNA"/>
</dbReference>
<keyword evidence="2" id="KW-1185">Reference proteome</keyword>
<dbReference type="Proteomes" id="UP000276133">
    <property type="component" value="Unassembled WGS sequence"/>
</dbReference>
<reference evidence="1 2" key="1">
    <citation type="journal article" date="2018" name="Sci. Rep.">
        <title>Genomic signatures of local adaptation to the degree of environmental predictability in rotifers.</title>
        <authorList>
            <person name="Franch-Gras L."/>
            <person name="Hahn C."/>
            <person name="Garcia-Roger E.M."/>
            <person name="Carmona M.J."/>
            <person name="Serra M."/>
            <person name="Gomez A."/>
        </authorList>
    </citation>
    <scope>NUCLEOTIDE SEQUENCE [LARGE SCALE GENOMIC DNA]</scope>
    <source>
        <strain evidence="1">HYR1</strain>
    </source>
</reference>
<evidence type="ECO:0000313" key="1">
    <source>
        <dbReference type="EMBL" id="RNA18200.1"/>
    </source>
</evidence>
<dbReference type="AlphaFoldDB" id="A0A3M7R3N2"/>